<sequence>MAQEVKDVASDTKVKVLDSMTKGGSSKIPISEVPSLVSQIKETARRIEAGVSALISSG</sequence>
<keyword evidence="2" id="KW-1185">Reference proteome</keyword>
<reference evidence="1 2" key="1">
    <citation type="journal article" date="1997" name="Nature">
        <title>Genomic sequence of a Lyme disease spirochaete, Borrelia burgdorferi.</title>
        <authorList>
            <person name="Fraser C.M."/>
            <person name="Casjens S."/>
            <person name="Huang W.M."/>
            <person name="Sutton G.G."/>
            <person name="Clayton R."/>
            <person name="Lathigra R."/>
            <person name="White O."/>
            <person name="Ketchum K.A."/>
            <person name="Dodson R."/>
            <person name="Hickey E.K."/>
            <person name="Gwinn M."/>
            <person name="Dougherty B."/>
            <person name="Tomb J.F."/>
            <person name="Fleischmann R.D."/>
            <person name="Richardson D."/>
            <person name="Peterson J."/>
            <person name="Kerlavage A.R."/>
            <person name="Quackenbush J."/>
            <person name="Salzberg S."/>
            <person name="Hanson M."/>
            <person name="van Vugt R."/>
            <person name="Palmer N."/>
            <person name="Adams M.D."/>
            <person name="Gocayne J."/>
            <person name="Weidman J."/>
            <person name="Utterback T."/>
            <person name="Watthey L."/>
            <person name="McDonald L."/>
            <person name="Artiach P."/>
            <person name="Bowman C."/>
            <person name="Garland S."/>
            <person name="Fuji C."/>
            <person name="Cotton M.D."/>
            <person name="Horst K."/>
            <person name="Roberts K."/>
            <person name="Hatch B."/>
            <person name="Smith H.O."/>
            <person name="Venter J.C."/>
        </authorList>
    </citation>
    <scope>NUCLEOTIDE SEQUENCE [LARGE SCALE GENOMIC DNA]</scope>
    <source>
        <strain evidence="2">ATCC 35210 / DSM 4680 / CIP 102532 / B31</strain>
    </source>
</reference>
<dbReference type="EnsemblBacteria" id="AET25336">
    <property type="protein sequence ID" value="AET25336"/>
    <property type="gene ID" value="BB_K0058"/>
</dbReference>
<accession>G5IXH5</accession>
<keyword evidence="1" id="KW-0614">Plasmid</keyword>
<dbReference type="EMBL" id="AE000788">
    <property type="protein sequence ID" value="AET25336.1"/>
    <property type="molecule type" value="Genomic_DNA"/>
</dbReference>
<evidence type="ECO:0000313" key="1">
    <source>
        <dbReference type="EMBL" id="AET25336.1"/>
    </source>
</evidence>
<protein>
    <submittedName>
        <fullName evidence="1">Uncharacterized protein</fullName>
    </submittedName>
</protein>
<dbReference type="KEGG" id="bbu:BB_K0058"/>
<dbReference type="RefSeq" id="WP_010890351.1">
    <property type="nucleotide sequence ID" value="NC_001855.1"/>
</dbReference>
<gene>
    <name evidence="1" type="ordered locus">BB_K0058</name>
</gene>
<proteinExistence type="predicted"/>
<dbReference type="GeneID" id="56568705"/>
<name>G5IXH5_BORBU</name>
<dbReference type="Proteomes" id="UP000001807">
    <property type="component" value="Plasmid lp36"/>
</dbReference>
<evidence type="ECO:0000313" key="2">
    <source>
        <dbReference type="Proteomes" id="UP000001807"/>
    </source>
</evidence>
<organism evidence="1 2">
    <name type="scientific">Borreliella burgdorferi (strain ATCC 35210 / DSM 4680 / CIP 102532 / B31)</name>
    <name type="common">Borrelia burgdorferi</name>
    <dbReference type="NCBI Taxonomy" id="224326"/>
    <lineage>
        <taxon>Bacteria</taxon>
        <taxon>Pseudomonadati</taxon>
        <taxon>Spirochaetota</taxon>
        <taxon>Spirochaetia</taxon>
        <taxon>Spirochaetales</taxon>
        <taxon>Borreliaceae</taxon>
        <taxon>Borreliella</taxon>
    </lineage>
</organism>
<dbReference type="HOGENOM" id="CLU_2970255_0_0_12"/>
<geneLocation type="plasmid" evidence="1 2">
    <name>lp36</name>
</geneLocation>
<dbReference type="AlphaFoldDB" id="G5IXH5"/>